<dbReference type="OrthoDB" id="10259639at2759"/>
<dbReference type="Proteomes" id="UP000507470">
    <property type="component" value="Unassembled WGS sequence"/>
</dbReference>
<keyword evidence="3" id="KW-0072">Autophagy</keyword>
<gene>
    <name evidence="4" type="ORF">MCOR_57919</name>
</gene>
<keyword evidence="5" id="KW-1185">Reference proteome</keyword>
<name>A0A6J8F365_MYTCO</name>
<evidence type="ECO:0000256" key="2">
    <source>
        <dbReference type="ARBA" id="ARBA00018874"/>
    </source>
</evidence>
<dbReference type="Pfam" id="PF07855">
    <property type="entry name" value="ATG101"/>
    <property type="match status" value="1"/>
</dbReference>
<evidence type="ECO:0000313" key="5">
    <source>
        <dbReference type="Proteomes" id="UP000507470"/>
    </source>
</evidence>
<dbReference type="GO" id="GO:0000407">
    <property type="term" value="C:phagophore assembly site"/>
    <property type="evidence" value="ECO:0007669"/>
    <property type="project" value="TreeGrafter"/>
</dbReference>
<reference evidence="4 5" key="1">
    <citation type="submission" date="2020-06" db="EMBL/GenBank/DDBJ databases">
        <authorList>
            <person name="Li R."/>
            <person name="Bekaert M."/>
        </authorList>
    </citation>
    <scope>NUCLEOTIDE SEQUENCE [LARGE SCALE GENOMIC DNA]</scope>
    <source>
        <strain evidence="5">wild</strain>
    </source>
</reference>
<dbReference type="GO" id="GO:0000045">
    <property type="term" value="P:autophagosome assembly"/>
    <property type="evidence" value="ECO:0007669"/>
    <property type="project" value="TreeGrafter"/>
</dbReference>
<protein>
    <recommendedName>
        <fullName evidence="2">Autophagy-related protein 101</fullName>
    </recommendedName>
</protein>
<dbReference type="GO" id="GO:1990316">
    <property type="term" value="C:Atg1/ULK1 kinase complex"/>
    <property type="evidence" value="ECO:0007669"/>
    <property type="project" value="TreeGrafter"/>
</dbReference>
<comment type="similarity">
    <text evidence="1">Belongs to the ATG101 family.</text>
</comment>
<dbReference type="EMBL" id="CACVKT020010403">
    <property type="protein sequence ID" value="CAC5426186.1"/>
    <property type="molecule type" value="Genomic_DNA"/>
</dbReference>
<dbReference type="PANTHER" id="PTHR13292">
    <property type="entry name" value="AUTOPHAGY-RELATED PROTEIN 101"/>
    <property type="match status" value="1"/>
</dbReference>
<proteinExistence type="inferred from homology"/>
<evidence type="ECO:0000256" key="1">
    <source>
        <dbReference type="ARBA" id="ARBA00007130"/>
    </source>
</evidence>
<evidence type="ECO:0000313" key="4">
    <source>
        <dbReference type="EMBL" id="CAC5426186.1"/>
    </source>
</evidence>
<sequence>MNARTQVFELSVEGRQIEEVVESIFHTLLLHRTIGKFHFKQESSYSIGTVGIVDVDCDFIDFTYVRTASDELDRKLKGHVSLFRDTLRSQDGPGSGQISLEFFQKKKTRWLFSPECIPWEVWTIKLDILTLSNESERQLLREKLGEVLAEKLMYVAEAMNRHEYVPKMPNQSELDLVFDTTIADVQPYLYRISHQTTTPPPSAQIYISDSPIVKKKCKCNQETPVLKFAYQGGFPKIEEVNVIICWCDM</sequence>
<evidence type="ECO:0000256" key="3">
    <source>
        <dbReference type="ARBA" id="ARBA00023006"/>
    </source>
</evidence>
<dbReference type="InterPro" id="IPR012445">
    <property type="entry name" value="ATG101"/>
</dbReference>
<organism evidence="4 5">
    <name type="scientific">Mytilus coruscus</name>
    <name type="common">Sea mussel</name>
    <dbReference type="NCBI Taxonomy" id="42192"/>
    <lineage>
        <taxon>Eukaryota</taxon>
        <taxon>Metazoa</taxon>
        <taxon>Spiralia</taxon>
        <taxon>Lophotrochozoa</taxon>
        <taxon>Mollusca</taxon>
        <taxon>Bivalvia</taxon>
        <taxon>Autobranchia</taxon>
        <taxon>Pteriomorphia</taxon>
        <taxon>Mytilida</taxon>
        <taxon>Mytiloidea</taxon>
        <taxon>Mytilidae</taxon>
        <taxon>Mytilinae</taxon>
        <taxon>Mytilus</taxon>
    </lineage>
</organism>
<dbReference type="GO" id="GO:0019901">
    <property type="term" value="F:protein kinase binding"/>
    <property type="evidence" value="ECO:0007669"/>
    <property type="project" value="TreeGrafter"/>
</dbReference>
<dbReference type="PANTHER" id="PTHR13292:SF0">
    <property type="entry name" value="AUTOPHAGY-RELATED PROTEIN 101"/>
    <property type="match status" value="1"/>
</dbReference>
<dbReference type="AlphaFoldDB" id="A0A6J8F365"/>
<accession>A0A6J8F365</accession>